<sequence length="72" mass="7838">MWAMLAVSIQMLSGPNVWVVTNEGTFESAQACEAALSEAVPRTLSEDLRLAWEAGELKYVCLKVRGTEPAPN</sequence>
<proteinExistence type="predicted"/>
<dbReference type="EMBL" id="JAEKJZ010000001">
    <property type="protein sequence ID" value="MBN9670803.1"/>
    <property type="molecule type" value="Genomic_DNA"/>
</dbReference>
<protein>
    <submittedName>
        <fullName evidence="1">Uncharacterized protein</fullName>
    </submittedName>
</protein>
<evidence type="ECO:0000313" key="2">
    <source>
        <dbReference type="Proteomes" id="UP000664096"/>
    </source>
</evidence>
<dbReference type="RefSeq" id="WP_207140372.1">
    <property type="nucleotide sequence ID" value="NZ_JAEKJZ010000001.1"/>
</dbReference>
<dbReference type="AlphaFoldDB" id="A0A939ED70"/>
<accession>A0A939ED70</accession>
<gene>
    <name evidence="1" type="ORF">JF539_10695</name>
</gene>
<dbReference type="Proteomes" id="UP000664096">
    <property type="component" value="Unassembled WGS sequence"/>
</dbReference>
<comment type="caution">
    <text evidence="1">The sequence shown here is derived from an EMBL/GenBank/DDBJ whole genome shotgun (WGS) entry which is preliminary data.</text>
</comment>
<name>A0A939ED70_9HYPH</name>
<evidence type="ECO:0000313" key="1">
    <source>
        <dbReference type="EMBL" id="MBN9670803.1"/>
    </source>
</evidence>
<reference evidence="1" key="1">
    <citation type="submission" date="2020-12" db="EMBL/GenBank/DDBJ databases">
        <title>Oil enriched cultivation method for isolating marine PHA-producing bacteria.</title>
        <authorList>
            <person name="Zheng W."/>
            <person name="Yu S."/>
            <person name="Huang Y."/>
        </authorList>
    </citation>
    <scope>NUCLEOTIDE SEQUENCE</scope>
    <source>
        <strain evidence="1">SY-2-12</strain>
    </source>
</reference>
<organism evidence="1 2">
    <name type="scientific">Roseibium aggregatum</name>
    <dbReference type="NCBI Taxonomy" id="187304"/>
    <lineage>
        <taxon>Bacteria</taxon>
        <taxon>Pseudomonadati</taxon>
        <taxon>Pseudomonadota</taxon>
        <taxon>Alphaproteobacteria</taxon>
        <taxon>Hyphomicrobiales</taxon>
        <taxon>Stappiaceae</taxon>
        <taxon>Roseibium</taxon>
    </lineage>
</organism>